<dbReference type="AlphaFoldDB" id="A0A644ZLP4"/>
<dbReference type="SUPFAM" id="SSF52540">
    <property type="entry name" value="P-loop containing nucleoside triphosphate hydrolases"/>
    <property type="match status" value="1"/>
</dbReference>
<protein>
    <recommendedName>
        <fullName evidence="2">CobQ/CobB/MinD/ParA nucleotide binding domain-containing protein</fullName>
    </recommendedName>
</protein>
<dbReference type="InterPro" id="IPR027417">
    <property type="entry name" value="P-loop_NTPase"/>
</dbReference>
<sequence length="229" mass="24745">MILTSDQVCSNRVVLVCGHYGTGKTEFAVNYALGLAHEGHAAMLADVDIVNPYFRSRERKKLLEGAGIRVISSSQECSDADVPALPAELLTILENREIRGVMDVGGDPVGARVLARFQPKIIAEDYNLLFVLNANRPEVRAAEAAAAYLRSIEAVTGLVCGGIVNNTHLCGETTPEEILKGAELAGTVSRETGIPVVCHVAERRFAGEESLAGLKLFPIDIYMKKPWEL</sequence>
<proteinExistence type="predicted"/>
<evidence type="ECO:0000313" key="1">
    <source>
        <dbReference type="EMBL" id="MPM41812.1"/>
    </source>
</evidence>
<name>A0A644ZLP4_9ZZZZ</name>
<dbReference type="EMBL" id="VSSQ01009500">
    <property type="protein sequence ID" value="MPM41812.1"/>
    <property type="molecule type" value="Genomic_DNA"/>
</dbReference>
<dbReference type="Gene3D" id="3.40.50.300">
    <property type="entry name" value="P-loop containing nucleotide triphosphate hydrolases"/>
    <property type="match status" value="1"/>
</dbReference>
<evidence type="ECO:0008006" key="2">
    <source>
        <dbReference type="Google" id="ProtNLM"/>
    </source>
</evidence>
<reference evidence="1" key="1">
    <citation type="submission" date="2019-08" db="EMBL/GenBank/DDBJ databases">
        <authorList>
            <person name="Kucharzyk K."/>
            <person name="Murdoch R.W."/>
            <person name="Higgins S."/>
            <person name="Loffler F."/>
        </authorList>
    </citation>
    <scope>NUCLEOTIDE SEQUENCE</scope>
</reference>
<gene>
    <name evidence="1" type="ORF">SDC9_88471</name>
</gene>
<comment type="caution">
    <text evidence="1">The sequence shown here is derived from an EMBL/GenBank/DDBJ whole genome shotgun (WGS) entry which is preliminary data.</text>
</comment>
<organism evidence="1">
    <name type="scientific">bioreactor metagenome</name>
    <dbReference type="NCBI Taxonomy" id="1076179"/>
    <lineage>
        <taxon>unclassified sequences</taxon>
        <taxon>metagenomes</taxon>
        <taxon>ecological metagenomes</taxon>
    </lineage>
</organism>
<accession>A0A644ZLP4</accession>